<proteinExistence type="predicted"/>
<dbReference type="Proteomes" id="UP000308652">
    <property type="component" value="Unassembled WGS sequence"/>
</dbReference>
<protein>
    <submittedName>
        <fullName evidence="2">Kinase-like domain-containing protein</fullName>
    </submittedName>
</protein>
<dbReference type="GO" id="GO:0005634">
    <property type="term" value="C:nucleus"/>
    <property type="evidence" value="ECO:0007669"/>
    <property type="project" value="TreeGrafter"/>
</dbReference>
<dbReference type="GO" id="GO:0044773">
    <property type="term" value="P:mitotic DNA damage checkpoint signaling"/>
    <property type="evidence" value="ECO:0007669"/>
    <property type="project" value="TreeGrafter"/>
</dbReference>
<evidence type="ECO:0000313" key="3">
    <source>
        <dbReference type="Proteomes" id="UP000308652"/>
    </source>
</evidence>
<dbReference type="GO" id="GO:0005524">
    <property type="term" value="F:ATP binding"/>
    <property type="evidence" value="ECO:0007669"/>
    <property type="project" value="InterPro"/>
</dbReference>
<dbReference type="PROSITE" id="PS50011">
    <property type="entry name" value="PROTEIN_KINASE_DOM"/>
    <property type="match status" value="1"/>
</dbReference>
<dbReference type="PANTHER" id="PTHR44167:SF30">
    <property type="entry name" value="PHOSPHORYLASE KINASE"/>
    <property type="match status" value="1"/>
</dbReference>
<dbReference type="Pfam" id="PF00069">
    <property type="entry name" value="Pkinase"/>
    <property type="match status" value="1"/>
</dbReference>
<dbReference type="AlphaFoldDB" id="A0A5C3M3K5"/>
<reference evidence="2 3" key="1">
    <citation type="journal article" date="2019" name="Nat. Ecol. Evol.">
        <title>Megaphylogeny resolves global patterns of mushroom evolution.</title>
        <authorList>
            <person name="Varga T."/>
            <person name="Krizsan K."/>
            <person name="Foldi C."/>
            <person name="Dima B."/>
            <person name="Sanchez-Garcia M."/>
            <person name="Sanchez-Ramirez S."/>
            <person name="Szollosi G.J."/>
            <person name="Szarkandi J.G."/>
            <person name="Papp V."/>
            <person name="Albert L."/>
            <person name="Andreopoulos W."/>
            <person name="Angelini C."/>
            <person name="Antonin V."/>
            <person name="Barry K.W."/>
            <person name="Bougher N.L."/>
            <person name="Buchanan P."/>
            <person name="Buyck B."/>
            <person name="Bense V."/>
            <person name="Catcheside P."/>
            <person name="Chovatia M."/>
            <person name="Cooper J."/>
            <person name="Damon W."/>
            <person name="Desjardin D."/>
            <person name="Finy P."/>
            <person name="Geml J."/>
            <person name="Haridas S."/>
            <person name="Hughes K."/>
            <person name="Justo A."/>
            <person name="Karasinski D."/>
            <person name="Kautmanova I."/>
            <person name="Kiss B."/>
            <person name="Kocsube S."/>
            <person name="Kotiranta H."/>
            <person name="LaButti K.M."/>
            <person name="Lechner B.E."/>
            <person name="Liimatainen K."/>
            <person name="Lipzen A."/>
            <person name="Lukacs Z."/>
            <person name="Mihaltcheva S."/>
            <person name="Morgado L.N."/>
            <person name="Niskanen T."/>
            <person name="Noordeloos M.E."/>
            <person name="Ohm R.A."/>
            <person name="Ortiz-Santana B."/>
            <person name="Ovrebo C."/>
            <person name="Racz N."/>
            <person name="Riley R."/>
            <person name="Savchenko A."/>
            <person name="Shiryaev A."/>
            <person name="Soop K."/>
            <person name="Spirin V."/>
            <person name="Szebenyi C."/>
            <person name="Tomsovsky M."/>
            <person name="Tulloss R.E."/>
            <person name="Uehling J."/>
            <person name="Grigoriev I.V."/>
            <person name="Vagvolgyi C."/>
            <person name="Papp T."/>
            <person name="Martin F.M."/>
            <person name="Miettinen O."/>
            <person name="Hibbett D.S."/>
            <person name="Nagy L.G."/>
        </authorList>
    </citation>
    <scope>NUCLEOTIDE SEQUENCE [LARGE SCALE GENOMIC DNA]</scope>
    <source>
        <strain evidence="2 3">CBS 166.37</strain>
    </source>
</reference>
<keyword evidence="2" id="KW-0418">Kinase</keyword>
<name>A0A5C3M3K5_9AGAR</name>
<evidence type="ECO:0000259" key="1">
    <source>
        <dbReference type="PROSITE" id="PS50011"/>
    </source>
</evidence>
<keyword evidence="2" id="KW-0808">Transferase</keyword>
<organism evidence="2 3">
    <name type="scientific">Crucibulum laeve</name>
    <dbReference type="NCBI Taxonomy" id="68775"/>
    <lineage>
        <taxon>Eukaryota</taxon>
        <taxon>Fungi</taxon>
        <taxon>Dikarya</taxon>
        <taxon>Basidiomycota</taxon>
        <taxon>Agaricomycotina</taxon>
        <taxon>Agaricomycetes</taxon>
        <taxon>Agaricomycetidae</taxon>
        <taxon>Agaricales</taxon>
        <taxon>Agaricineae</taxon>
        <taxon>Nidulariaceae</taxon>
        <taxon>Crucibulum</taxon>
    </lineage>
</organism>
<accession>A0A5C3M3K5</accession>
<dbReference type="EMBL" id="ML213599">
    <property type="protein sequence ID" value="TFK39427.1"/>
    <property type="molecule type" value="Genomic_DNA"/>
</dbReference>
<evidence type="ECO:0000313" key="2">
    <source>
        <dbReference type="EMBL" id="TFK39427.1"/>
    </source>
</evidence>
<dbReference type="PANTHER" id="PTHR44167">
    <property type="entry name" value="OVARIAN-SPECIFIC SERINE/THREONINE-PROTEIN KINASE LOK-RELATED"/>
    <property type="match status" value="1"/>
</dbReference>
<dbReference type="SMART" id="SM00220">
    <property type="entry name" value="S_TKc"/>
    <property type="match status" value="1"/>
</dbReference>
<gene>
    <name evidence="2" type="ORF">BDQ12DRAFT_698135</name>
</gene>
<dbReference type="InterPro" id="IPR000719">
    <property type="entry name" value="Prot_kinase_dom"/>
</dbReference>
<dbReference type="SUPFAM" id="SSF56112">
    <property type="entry name" value="Protein kinase-like (PK-like)"/>
    <property type="match status" value="1"/>
</dbReference>
<dbReference type="CDD" id="cd00180">
    <property type="entry name" value="PKc"/>
    <property type="match status" value="1"/>
</dbReference>
<sequence>MKEGRLYPRETFWRDHQPWLKENGYLLRPRYQPDWVASWIKDPTTKRIFCEDGHVAPWEHILDAIRISDGVQVMLKRIELAKSPKEVEIGRMFSSPPLVSDPRNHCAGTWDVLKIPDKNDEFIIVMPLLQEFENPPFETVGEVVDLCRQLFEGLQFMHSNNVAHRDCKCNNIMMDGAPLYSQPVHPLLPGTRRDWAGTVKPSTRTRIPVKYYFVDFGLSRKYDDGVVRLQRPPWGGDRTVPEFAKGDPCNPFPVDVYCLGNVIRSYFLEGDHIHPATRSFSFIKELIDDMVQDDPKARPNMDEVVNRFAIIHRNLSTWTLRSRIVNADESRITGIFRSFSHWTKQIAFITKGAPPLPSSSRR</sequence>
<feature type="domain" description="Protein kinase" evidence="1">
    <location>
        <begin position="1"/>
        <end position="315"/>
    </location>
</feature>
<dbReference type="OrthoDB" id="5987198at2759"/>
<dbReference type="InterPro" id="IPR011009">
    <property type="entry name" value="Kinase-like_dom_sf"/>
</dbReference>
<dbReference type="GO" id="GO:0004674">
    <property type="term" value="F:protein serine/threonine kinase activity"/>
    <property type="evidence" value="ECO:0007669"/>
    <property type="project" value="TreeGrafter"/>
</dbReference>
<dbReference type="Gene3D" id="1.10.510.10">
    <property type="entry name" value="Transferase(Phosphotransferase) domain 1"/>
    <property type="match status" value="1"/>
</dbReference>
<keyword evidence="3" id="KW-1185">Reference proteome</keyword>
<dbReference type="STRING" id="68775.A0A5C3M3K5"/>